<sequence length="506" mass="58099">MVDDDVQLSNNNAEWMATSFYDEEESRADIHQRSRAQSEDFSFAHLNSPIEAPTQYMHHPQTHTANNIPTYFGTEHEYEFSPVPTFDSSYPFAYSGTESRVSISSYHQYLPQASPYNSTQQYCSQPFEVAEYPGATQEQQTIDAPVSGEVGIKKRRGKALVQRLKDLNSTRNPISGLPLSKIPSSRSSSVIHKTTNRISKKGKSTKLNRKKKSSFPSTSHSSAILRHYNTHIAGTTSEEKEISVDKGISEVAAFLRHHRVIIQMEQMTQTREAIMKSKQDILEREEVVECDYVDDCDNVKNADLLDLENFANYFKSTRIKYGFTQGDVGRQLGLIYGAEVSQTTISRFEALNLSFKNMLKQRPYLNKWLQATHKLLLDGHTPDQILRKGLHLSISSKDILATPNGIVDKEKETETVEEIAKQLVPLPEDVNSPKNHYGLKRRRRRTNLVNEQRQFLNSIFDEEANPDHERMDEIANELKLDKEIIRVWFCNRRQKIRRFAECSEIF</sequence>
<dbReference type="Proteomes" id="UP000095286">
    <property type="component" value="Unplaced"/>
</dbReference>
<dbReference type="WBParaSite" id="RSKR_0001036100.1">
    <property type="protein sequence ID" value="RSKR_0001036100.1"/>
    <property type="gene ID" value="RSKR_0001036100"/>
</dbReference>
<reference evidence="2" key="1">
    <citation type="submission" date="2016-11" db="UniProtKB">
        <authorList>
            <consortium name="WormBaseParasite"/>
        </authorList>
    </citation>
    <scope>IDENTIFICATION</scope>
    <source>
        <strain evidence="2">KR3021</strain>
    </source>
</reference>
<evidence type="ECO:0000313" key="2">
    <source>
        <dbReference type="WBParaSite" id="RSKR_0001036100.1"/>
    </source>
</evidence>
<name>A0AC35UDJ9_9BILA</name>
<organism evidence="1 2">
    <name type="scientific">Rhabditophanes sp. KR3021</name>
    <dbReference type="NCBI Taxonomy" id="114890"/>
    <lineage>
        <taxon>Eukaryota</taxon>
        <taxon>Metazoa</taxon>
        <taxon>Ecdysozoa</taxon>
        <taxon>Nematoda</taxon>
        <taxon>Chromadorea</taxon>
        <taxon>Rhabditida</taxon>
        <taxon>Tylenchina</taxon>
        <taxon>Panagrolaimomorpha</taxon>
        <taxon>Strongyloidoidea</taxon>
        <taxon>Alloionematidae</taxon>
        <taxon>Rhabditophanes</taxon>
    </lineage>
</organism>
<proteinExistence type="predicted"/>
<accession>A0AC35UDJ9</accession>
<evidence type="ECO:0000313" key="1">
    <source>
        <dbReference type="Proteomes" id="UP000095286"/>
    </source>
</evidence>
<protein>
    <submittedName>
        <fullName evidence="2">POU domain protein</fullName>
    </submittedName>
</protein>